<evidence type="ECO:0000313" key="2">
    <source>
        <dbReference type="Proteomes" id="UP001165960"/>
    </source>
</evidence>
<comment type="caution">
    <text evidence="1">The sequence shown here is derived from an EMBL/GenBank/DDBJ whole genome shotgun (WGS) entry which is preliminary data.</text>
</comment>
<proteinExistence type="predicted"/>
<accession>A0ACC2RMF6</accession>
<dbReference type="EMBL" id="QTSX02007119">
    <property type="protein sequence ID" value="KAJ9051209.1"/>
    <property type="molecule type" value="Genomic_DNA"/>
</dbReference>
<dbReference type="Proteomes" id="UP001165960">
    <property type="component" value="Unassembled WGS sequence"/>
</dbReference>
<name>A0ACC2RMF6_9FUNG</name>
<protein>
    <submittedName>
        <fullName evidence="1">Uncharacterized protein</fullName>
    </submittedName>
</protein>
<sequence length="89" mass="9665">MVNIVVHRYKIRGHTKLVDVFWMSAVLKKESLSATPASSSAPAVPPPLSGLSVISPEALVLPLPVLNSLWERLQGLALLVRRLLLSLSD</sequence>
<organism evidence="1 2">
    <name type="scientific">Entomophthora muscae</name>
    <dbReference type="NCBI Taxonomy" id="34485"/>
    <lineage>
        <taxon>Eukaryota</taxon>
        <taxon>Fungi</taxon>
        <taxon>Fungi incertae sedis</taxon>
        <taxon>Zoopagomycota</taxon>
        <taxon>Entomophthoromycotina</taxon>
        <taxon>Entomophthoromycetes</taxon>
        <taxon>Entomophthorales</taxon>
        <taxon>Entomophthoraceae</taxon>
        <taxon>Entomophthora</taxon>
    </lineage>
</organism>
<reference evidence="1" key="1">
    <citation type="submission" date="2022-04" db="EMBL/GenBank/DDBJ databases">
        <title>Genome of the entomopathogenic fungus Entomophthora muscae.</title>
        <authorList>
            <person name="Elya C."/>
            <person name="Lovett B.R."/>
            <person name="Lee E."/>
            <person name="Macias A.M."/>
            <person name="Hajek A.E."/>
            <person name="De Bivort B.L."/>
            <person name="Kasson M.T."/>
            <person name="De Fine Licht H.H."/>
            <person name="Stajich J.E."/>
        </authorList>
    </citation>
    <scope>NUCLEOTIDE SEQUENCE</scope>
    <source>
        <strain evidence="1">Berkeley</strain>
    </source>
</reference>
<evidence type="ECO:0000313" key="1">
    <source>
        <dbReference type="EMBL" id="KAJ9051209.1"/>
    </source>
</evidence>
<gene>
    <name evidence="1" type="ORF">DSO57_1006750</name>
</gene>
<keyword evidence="2" id="KW-1185">Reference proteome</keyword>